<evidence type="ECO:0000313" key="2">
    <source>
        <dbReference type="Proteomes" id="UP001519363"/>
    </source>
</evidence>
<comment type="caution">
    <text evidence="1">The sequence shown here is derived from an EMBL/GenBank/DDBJ whole genome shotgun (WGS) entry which is preliminary data.</text>
</comment>
<organism evidence="1 2">
    <name type="scientific">Crossiella equi</name>
    <dbReference type="NCBI Taxonomy" id="130796"/>
    <lineage>
        <taxon>Bacteria</taxon>
        <taxon>Bacillati</taxon>
        <taxon>Actinomycetota</taxon>
        <taxon>Actinomycetes</taxon>
        <taxon>Pseudonocardiales</taxon>
        <taxon>Pseudonocardiaceae</taxon>
        <taxon>Crossiella</taxon>
    </lineage>
</organism>
<sequence length="125" mass="14022">MSTPRWWPTLARPATGPLDRDRQRRETLAAVRRLFALVVEEHGDVRLVPRPEFASLPGMQRVSVVAGMAASVLGVLVVHRLGRPASPEAVRWALGELEREAEKLRREAAAPHHAPVRARHLRLVR</sequence>
<reference evidence="1 2" key="1">
    <citation type="submission" date="2021-03" db="EMBL/GenBank/DDBJ databases">
        <title>Sequencing the genomes of 1000 actinobacteria strains.</title>
        <authorList>
            <person name="Klenk H.-P."/>
        </authorList>
    </citation>
    <scope>NUCLEOTIDE SEQUENCE [LARGE SCALE GENOMIC DNA]</scope>
    <source>
        <strain evidence="1 2">DSM 44580</strain>
    </source>
</reference>
<accession>A0ABS5ANP7</accession>
<proteinExistence type="predicted"/>
<dbReference type="EMBL" id="JAGIOO010000001">
    <property type="protein sequence ID" value="MBP2478198.1"/>
    <property type="molecule type" value="Genomic_DNA"/>
</dbReference>
<name>A0ABS5ANP7_9PSEU</name>
<evidence type="ECO:0000313" key="1">
    <source>
        <dbReference type="EMBL" id="MBP2478198.1"/>
    </source>
</evidence>
<dbReference type="Proteomes" id="UP001519363">
    <property type="component" value="Unassembled WGS sequence"/>
</dbReference>
<protein>
    <submittedName>
        <fullName evidence="1">Uncharacterized protein</fullName>
    </submittedName>
</protein>
<keyword evidence="2" id="KW-1185">Reference proteome</keyword>
<dbReference type="RefSeq" id="WP_209707531.1">
    <property type="nucleotide sequence ID" value="NZ_JAGIOO010000001.1"/>
</dbReference>
<gene>
    <name evidence="1" type="ORF">JOF53_007070</name>
</gene>